<keyword evidence="4" id="KW-1185">Reference proteome</keyword>
<organism evidence="3 4">
    <name type="scientific">Halobacterium bonnevillei</name>
    <dbReference type="NCBI Taxonomy" id="2692200"/>
    <lineage>
        <taxon>Archaea</taxon>
        <taxon>Methanobacteriati</taxon>
        <taxon>Methanobacteriota</taxon>
        <taxon>Stenosarchaea group</taxon>
        <taxon>Halobacteria</taxon>
        <taxon>Halobacteriales</taxon>
        <taxon>Halobacteriaceae</taxon>
        <taxon>Halobacterium</taxon>
    </lineage>
</organism>
<dbReference type="SUPFAM" id="SSF56300">
    <property type="entry name" value="Metallo-dependent phosphatases"/>
    <property type="match status" value="1"/>
</dbReference>
<evidence type="ECO:0000256" key="1">
    <source>
        <dbReference type="RuleBase" id="RU362039"/>
    </source>
</evidence>
<name>A0A6B0STQ9_9EURY</name>
<dbReference type="InterPro" id="IPR024654">
    <property type="entry name" value="Calcineurin-like_PHP_lpxH"/>
</dbReference>
<dbReference type="Pfam" id="PF12850">
    <property type="entry name" value="Metallophos_2"/>
    <property type="match status" value="1"/>
</dbReference>
<evidence type="ECO:0000313" key="3">
    <source>
        <dbReference type="EMBL" id="MXR22422.1"/>
    </source>
</evidence>
<reference evidence="3 4" key="1">
    <citation type="submission" date="2019-12" db="EMBL/GenBank/DDBJ databases">
        <title>Isolation and characterization of three novel carbon monoxide-oxidizing members of Halobacteria from salione crusts and soils.</title>
        <authorList>
            <person name="Myers M.R."/>
            <person name="King G.M."/>
        </authorList>
    </citation>
    <scope>NUCLEOTIDE SEQUENCE [LARGE SCALE GENOMIC DNA]</scope>
    <source>
        <strain evidence="3 4">PCN9</strain>
    </source>
</reference>
<feature type="domain" description="Calcineurin-like phosphoesterase" evidence="2">
    <location>
        <begin position="3"/>
        <end position="155"/>
    </location>
</feature>
<dbReference type="Gene3D" id="3.60.21.10">
    <property type="match status" value="1"/>
</dbReference>
<dbReference type="RefSeq" id="WP_159527755.1">
    <property type="nucleotide sequence ID" value="NZ_WUUU01000275.1"/>
</dbReference>
<dbReference type="GO" id="GO:0016787">
    <property type="term" value="F:hydrolase activity"/>
    <property type="evidence" value="ECO:0007669"/>
    <property type="project" value="UniProtKB-UniRule"/>
</dbReference>
<dbReference type="InterPro" id="IPR000979">
    <property type="entry name" value="Phosphodiesterase_MJ0936/Vps29"/>
</dbReference>
<comment type="caution">
    <text evidence="3">The sequence shown here is derived from an EMBL/GenBank/DDBJ whole genome shotgun (WGS) entry which is preliminary data.</text>
</comment>
<dbReference type="GO" id="GO:0046872">
    <property type="term" value="F:metal ion binding"/>
    <property type="evidence" value="ECO:0007669"/>
    <property type="project" value="UniProtKB-KW"/>
</dbReference>
<comment type="cofactor">
    <cofactor evidence="1">
        <name>a divalent metal cation</name>
        <dbReference type="ChEBI" id="CHEBI:60240"/>
    </cofactor>
</comment>
<comment type="similarity">
    <text evidence="1">Belongs to the metallophosphoesterase superfamily. YfcE family.</text>
</comment>
<dbReference type="AlphaFoldDB" id="A0A6B0STQ9"/>
<accession>A0A6B0STQ9</accession>
<keyword evidence="1" id="KW-0479">Metal-binding</keyword>
<dbReference type="EC" id="3.1.4.-" evidence="1"/>
<dbReference type="Proteomes" id="UP000471521">
    <property type="component" value="Unassembled WGS sequence"/>
</dbReference>
<dbReference type="OrthoDB" id="9959at2157"/>
<sequence length="166" mass="17608">MHRVALVSDTHVPSRASEIPDFVEEAVEDADAVVHAGDFDSEDAYDAFEELADGELVAVRGNMDPVNLGLPAVETLWVEDRQFVVVHGSGPLEGYEDRVLQAVREDRDGEDAIGVSGHTHDLADKTVEGVRLLNPGSATGASPADEATMLTVDVDGSDVDVTVVGE</sequence>
<dbReference type="EMBL" id="WUUU01000275">
    <property type="protein sequence ID" value="MXR22422.1"/>
    <property type="molecule type" value="Genomic_DNA"/>
</dbReference>
<proteinExistence type="inferred from homology"/>
<protein>
    <recommendedName>
        <fullName evidence="1">Phosphoesterase</fullName>
        <ecNumber evidence="1">3.1.4.-</ecNumber>
    </recommendedName>
</protein>
<gene>
    <name evidence="3" type="ORF">GRX66_18215</name>
</gene>
<evidence type="ECO:0000313" key="4">
    <source>
        <dbReference type="Proteomes" id="UP000471521"/>
    </source>
</evidence>
<dbReference type="InterPro" id="IPR029052">
    <property type="entry name" value="Metallo-depent_PP-like"/>
</dbReference>
<dbReference type="NCBIfam" id="TIGR00040">
    <property type="entry name" value="yfcE"/>
    <property type="match status" value="1"/>
</dbReference>
<dbReference type="PANTHER" id="PTHR11124">
    <property type="entry name" value="VACUOLAR SORTING PROTEIN VPS29"/>
    <property type="match status" value="1"/>
</dbReference>
<evidence type="ECO:0000259" key="2">
    <source>
        <dbReference type="Pfam" id="PF12850"/>
    </source>
</evidence>